<comment type="caution">
    <text evidence="1">The sequence shown here is derived from an EMBL/GenBank/DDBJ whole genome shotgun (WGS) entry which is preliminary data.</text>
</comment>
<keyword evidence="2" id="KW-1185">Reference proteome</keyword>
<name>A0ACC0Q0H0_RHOML</name>
<evidence type="ECO:0000313" key="1">
    <source>
        <dbReference type="EMBL" id="KAI8570916.1"/>
    </source>
</evidence>
<sequence length="132" mass="15007">MPSSLSLYLRQNQRLSFFPFDETRPISPSVALSHPSSSVAVAPPCTPLVASLSGLGRMRRGRKTWWLHIKEGFYSVFRINSQITSVLDCQNRKGEEKVSEVADTILSKGACSELRMACERYWWHTEEGLFVR</sequence>
<organism evidence="1 2">
    <name type="scientific">Rhododendron molle</name>
    <name type="common">Chinese azalea</name>
    <name type="synonym">Azalea mollis</name>
    <dbReference type="NCBI Taxonomy" id="49168"/>
    <lineage>
        <taxon>Eukaryota</taxon>
        <taxon>Viridiplantae</taxon>
        <taxon>Streptophyta</taxon>
        <taxon>Embryophyta</taxon>
        <taxon>Tracheophyta</taxon>
        <taxon>Spermatophyta</taxon>
        <taxon>Magnoliopsida</taxon>
        <taxon>eudicotyledons</taxon>
        <taxon>Gunneridae</taxon>
        <taxon>Pentapetalae</taxon>
        <taxon>asterids</taxon>
        <taxon>Ericales</taxon>
        <taxon>Ericaceae</taxon>
        <taxon>Ericoideae</taxon>
        <taxon>Rhodoreae</taxon>
        <taxon>Rhododendron</taxon>
    </lineage>
</organism>
<protein>
    <submittedName>
        <fullName evidence="1">Uncharacterized protein</fullName>
    </submittedName>
</protein>
<evidence type="ECO:0000313" key="2">
    <source>
        <dbReference type="Proteomes" id="UP001062846"/>
    </source>
</evidence>
<reference evidence="1" key="1">
    <citation type="submission" date="2022-02" db="EMBL/GenBank/DDBJ databases">
        <title>Plant Genome Project.</title>
        <authorList>
            <person name="Zhang R.-G."/>
        </authorList>
    </citation>
    <scope>NUCLEOTIDE SEQUENCE</scope>
    <source>
        <strain evidence="1">AT1</strain>
    </source>
</reference>
<accession>A0ACC0Q0H0</accession>
<proteinExistence type="predicted"/>
<dbReference type="EMBL" id="CM046388">
    <property type="protein sequence ID" value="KAI8570916.1"/>
    <property type="molecule type" value="Genomic_DNA"/>
</dbReference>
<dbReference type="Proteomes" id="UP001062846">
    <property type="component" value="Chromosome 1"/>
</dbReference>
<gene>
    <name evidence="1" type="ORF">RHMOL_Rhmol01G0076000</name>
</gene>